<feature type="chain" id="PRO_5039885750" description="Sodium/hydrogen exchanger" evidence="16">
    <location>
        <begin position="17"/>
        <end position="896"/>
    </location>
</feature>
<evidence type="ECO:0000256" key="16">
    <source>
        <dbReference type="SAM" id="SignalP"/>
    </source>
</evidence>
<evidence type="ECO:0000256" key="14">
    <source>
        <dbReference type="SAM" id="MobiDB-lite"/>
    </source>
</evidence>
<evidence type="ECO:0000256" key="1">
    <source>
        <dbReference type="ARBA" id="ARBA00004195"/>
    </source>
</evidence>
<feature type="region of interest" description="Disordered" evidence="14">
    <location>
        <begin position="60"/>
        <end position="82"/>
    </location>
</feature>
<dbReference type="Ensembl" id="ENSCCRT00000181608.1">
    <property type="protein sequence ID" value="ENSCCRP00000172582.1"/>
    <property type="gene ID" value="ENSCCRG00000017800.2"/>
</dbReference>
<reference evidence="18" key="1">
    <citation type="submission" date="2025-08" db="UniProtKB">
        <authorList>
            <consortium name="Ensembl"/>
        </authorList>
    </citation>
    <scope>IDENTIFICATION</scope>
</reference>
<feature type="transmembrane region" description="Helical" evidence="15">
    <location>
        <begin position="482"/>
        <end position="504"/>
    </location>
</feature>
<evidence type="ECO:0000256" key="11">
    <source>
        <dbReference type="ARBA" id="ARBA00023136"/>
    </source>
</evidence>
<dbReference type="PANTHER" id="PTHR10110">
    <property type="entry name" value="SODIUM/HYDROGEN EXCHANGER"/>
    <property type="match status" value="1"/>
</dbReference>
<dbReference type="InterPro" id="IPR018410">
    <property type="entry name" value="Na/H_exchanger_3/5"/>
</dbReference>
<dbReference type="PANTHER" id="PTHR10110:SF56">
    <property type="entry name" value="SODIUM_HYDROGEN EXCHANGER 5"/>
    <property type="match status" value="1"/>
</dbReference>
<reference evidence="18" key="2">
    <citation type="submission" date="2025-09" db="UniProtKB">
        <authorList>
            <consortium name="Ensembl"/>
        </authorList>
    </citation>
    <scope>IDENTIFICATION</scope>
</reference>
<keyword evidence="8 15" id="KW-1133">Transmembrane helix</keyword>
<feature type="compositionally biased region" description="Basic and acidic residues" evidence="14">
    <location>
        <begin position="706"/>
        <end position="716"/>
    </location>
</feature>
<keyword evidence="11 15" id="KW-0472">Membrane</keyword>
<evidence type="ECO:0000259" key="17">
    <source>
        <dbReference type="Pfam" id="PF00999"/>
    </source>
</evidence>
<feature type="compositionally biased region" description="Basic and acidic residues" evidence="14">
    <location>
        <begin position="652"/>
        <end position="675"/>
    </location>
</feature>
<dbReference type="GO" id="GO:0055038">
    <property type="term" value="C:recycling endosome membrane"/>
    <property type="evidence" value="ECO:0007669"/>
    <property type="project" value="UniProtKB-SubCell"/>
</dbReference>
<feature type="transmembrane region" description="Helical" evidence="15">
    <location>
        <begin position="295"/>
        <end position="319"/>
    </location>
</feature>
<keyword evidence="10 13" id="KW-0406">Ion transport</keyword>
<feature type="compositionally biased region" description="Basic and acidic residues" evidence="14">
    <location>
        <begin position="683"/>
        <end position="692"/>
    </location>
</feature>
<dbReference type="InterPro" id="IPR018422">
    <property type="entry name" value="Cation/H_exchanger_CPA1"/>
</dbReference>
<dbReference type="GO" id="GO:0051453">
    <property type="term" value="P:regulation of intracellular pH"/>
    <property type="evidence" value="ECO:0007669"/>
    <property type="project" value="TreeGrafter"/>
</dbReference>
<dbReference type="NCBIfam" id="TIGR00840">
    <property type="entry name" value="b_cpa1"/>
    <property type="match status" value="1"/>
</dbReference>
<dbReference type="PRINTS" id="PR01084">
    <property type="entry name" value="NAHEXCHNGR"/>
</dbReference>
<dbReference type="GeneTree" id="ENSGT00940000159190"/>
<accession>A0A9J8CR21</accession>
<dbReference type="GO" id="GO:0098719">
    <property type="term" value="P:sodium ion import across plasma membrane"/>
    <property type="evidence" value="ECO:0007669"/>
    <property type="project" value="TreeGrafter"/>
</dbReference>
<organism evidence="18 19">
    <name type="scientific">Cyprinus carpio carpio</name>
    <dbReference type="NCBI Taxonomy" id="630221"/>
    <lineage>
        <taxon>Eukaryota</taxon>
        <taxon>Metazoa</taxon>
        <taxon>Chordata</taxon>
        <taxon>Craniata</taxon>
        <taxon>Vertebrata</taxon>
        <taxon>Euteleostomi</taxon>
        <taxon>Actinopterygii</taxon>
        <taxon>Neopterygii</taxon>
        <taxon>Teleostei</taxon>
        <taxon>Ostariophysi</taxon>
        <taxon>Cypriniformes</taxon>
        <taxon>Cyprinidae</taxon>
        <taxon>Cyprininae</taxon>
        <taxon>Cyprinus</taxon>
    </lineage>
</organism>
<feature type="transmembrane region" description="Helical" evidence="15">
    <location>
        <begin position="186"/>
        <end position="208"/>
    </location>
</feature>
<evidence type="ECO:0000313" key="19">
    <source>
        <dbReference type="Proteomes" id="UP001108240"/>
    </source>
</evidence>
<proteinExistence type="inferred from homology"/>
<feature type="transmembrane region" description="Helical" evidence="15">
    <location>
        <begin position="452"/>
        <end position="470"/>
    </location>
</feature>
<feature type="region of interest" description="Disordered" evidence="14">
    <location>
        <begin position="877"/>
        <end position="896"/>
    </location>
</feature>
<protein>
    <recommendedName>
        <fullName evidence="13">Sodium/hydrogen exchanger</fullName>
    </recommendedName>
</protein>
<feature type="compositionally biased region" description="Basic residues" evidence="14">
    <location>
        <begin position="636"/>
        <end position="651"/>
    </location>
</feature>
<feature type="compositionally biased region" description="Basic and acidic residues" evidence="14">
    <location>
        <begin position="624"/>
        <end position="634"/>
    </location>
</feature>
<sequence length="896" mass="98399">MRGLSLLLFITVANEATTDLSVTGASVPPELEVSAAPAGTSPVASRYVPEEYGHPGIAQARSAEEPAAPSTEDGESSHQHGGGGYRIVQWEWSYVQTPYIIASWLLVASVAKILFHFSQRFTTAVPESCMLILLGLVLGAVVLIASKKQPYQLDPGLFFLFLLPTIVGDAGYFMPARLFFDNLGAILMYAVVGTLWNAFCTGFCLYGVKMAGVIDEKVNAGLMDFLLFGALISAVDPVAVIAVFEEVHVNETLFIIVFGESLLNDAVTVVLYKVYISFVEVGPGNVYTADYFKGIASFLIVSIGGTLVGLIFAIILAFVTRFTKNVRIIEPLFIFLLVYLAYLTAELFSLSAILSMTFCGIGCNKYVEANISQKSRTTVKYTMKTLASIAETIIFIFLGISAVDKSKWAWDTGLVVSTLIFILVFRAVGVAGQTWFLNWFRLVPLEKIDQVVMSYGGLRGAVAFALVVLLDKEHVKAKDYFVATTIVVVFFTVMFQGLTIKPLVKWLKVPRSTNRKPTINEEIHERGGNVLTSARLSLPSMASRTSFPEVTNVTNYLRENGSGVCLDLQVIDTVPGAKIEEDLETHHVLVENLYKPRRQYQSHYSRHFMTVGEKERQDREVFQRNMHNRLESFKSTRYKRHKKDRSQKKRKGSDAKEQDTSDKPRRNVSWQDKDPVVVPMAPEEDKHDPPEPDKDDDVGITFVARKAPETPKERPKSVPAALDGCQSPVAAPPSPTCGEKNLPWKSGMGSLPPCVSVEATKIIPIDLQQAWDQSISSLESLASPPEPQHPRVSAVSSLGGPVWTPAKGKSGAGSGSNTGSPSSLQFKFPTGKEDEEEGTLSQRQQEMQALMSSLRQPPPPATQSAGKRRNPCVYLRSLVTVPPSGAEPQSRKPTQL</sequence>
<feature type="signal peptide" evidence="16">
    <location>
        <begin position="1"/>
        <end position="16"/>
    </location>
</feature>
<evidence type="ECO:0000256" key="12">
    <source>
        <dbReference type="ARBA" id="ARBA00023201"/>
    </source>
</evidence>
<feature type="transmembrane region" description="Helical" evidence="15">
    <location>
        <begin position="220"/>
        <end position="244"/>
    </location>
</feature>
<feature type="transmembrane region" description="Helical" evidence="15">
    <location>
        <begin position="415"/>
        <end position="440"/>
    </location>
</feature>
<keyword evidence="6 13" id="KW-0812">Transmembrane</keyword>
<keyword evidence="12 13" id="KW-0739">Sodium transport</keyword>
<dbReference type="Pfam" id="PF00999">
    <property type="entry name" value="Na_H_Exchanger"/>
    <property type="match status" value="1"/>
</dbReference>
<feature type="transmembrane region" description="Helical" evidence="15">
    <location>
        <begin position="157"/>
        <end position="174"/>
    </location>
</feature>
<keyword evidence="5" id="KW-1003">Cell membrane</keyword>
<dbReference type="GO" id="GO:0015386">
    <property type="term" value="F:potassium:proton antiporter activity"/>
    <property type="evidence" value="ECO:0007669"/>
    <property type="project" value="TreeGrafter"/>
</dbReference>
<dbReference type="InterPro" id="IPR004709">
    <property type="entry name" value="NaH_exchanger"/>
</dbReference>
<dbReference type="GO" id="GO:0005886">
    <property type="term" value="C:plasma membrane"/>
    <property type="evidence" value="ECO:0007669"/>
    <property type="project" value="UniProtKB-SubCell"/>
</dbReference>
<comment type="subcellular location">
    <subcellularLocation>
        <location evidence="2">Cell membrane</location>
        <topology evidence="2">Multi-pass membrane protein</topology>
    </subcellularLocation>
    <subcellularLocation>
        <location evidence="1">Recycling endosome membrane</location>
        <topology evidence="1">Multi-pass membrane protein</topology>
    </subcellularLocation>
</comment>
<evidence type="ECO:0000256" key="9">
    <source>
        <dbReference type="ARBA" id="ARBA00023053"/>
    </source>
</evidence>
<evidence type="ECO:0000256" key="3">
    <source>
        <dbReference type="ARBA" id="ARBA00022448"/>
    </source>
</evidence>
<evidence type="ECO:0000256" key="10">
    <source>
        <dbReference type="ARBA" id="ARBA00023065"/>
    </source>
</evidence>
<keyword evidence="16" id="KW-0732">Signal</keyword>
<keyword evidence="7" id="KW-0967">Endosome</keyword>
<evidence type="ECO:0000256" key="6">
    <source>
        <dbReference type="ARBA" id="ARBA00022692"/>
    </source>
</evidence>
<evidence type="ECO:0000313" key="18">
    <source>
        <dbReference type="Ensembl" id="ENSCCRP00000172582.1"/>
    </source>
</evidence>
<evidence type="ECO:0000256" key="4">
    <source>
        <dbReference type="ARBA" id="ARBA00022449"/>
    </source>
</evidence>
<feature type="compositionally biased region" description="Polar residues" evidence="14">
    <location>
        <begin position="839"/>
        <end position="855"/>
    </location>
</feature>
<keyword evidence="9" id="KW-0915">Sodium</keyword>
<feature type="region of interest" description="Disordered" evidence="14">
    <location>
        <begin position="624"/>
        <end position="736"/>
    </location>
</feature>
<keyword evidence="3 13" id="KW-0813">Transport</keyword>
<evidence type="ECO:0000256" key="8">
    <source>
        <dbReference type="ARBA" id="ARBA00022989"/>
    </source>
</evidence>
<evidence type="ECO:0000256" key="2">
    <source>
        <dbReference type="ARBA" id="ARBA00004651"/>
    </source>
</evidence>
<dbReference type="GO" id="GO:0015385">
    <property type="term" value="F:sodium:proton antiporter activity"/>
    <property type="evidence" value="ECO:0007669"/>
    <property type="project" value="InterPro"/>
</dbReference>
<keyword evidence="4 13" id="KW-0050">Antiport</keyword>
<feature type="transmembrane region" description="Helical" evidence="15">
    <location>
        <begin position="129"/>
        <end position="145"/>
    </location>
</feature>
<comment type="similarity">
    <text evidence="13">Belongs to the monovalent cation:proton antiporter 1 (CPA1) transporter (TC 2.A.36) family.</text>
</comment>
<dbReference type="PRINTS" id="PR01087">
    <property type="entry name" value="NAHEXCHNGR3"/>
</dbReference>
<keyword evidence="19" id="KW-1185">Reference proteome</keyword>
<evidence type="ECO:0000256" key="13">
    <source>
        <dbReference type="RuleBase" id="RU003722"/>
    </source>
</evidence>
<dbReference type="Gene3D" id="6.10.140.1330">
    <property type="match status" value="1"/>
</dbReference>
<evidence type="ECO:0000256" key="15">
    <source>
        <dbReference type="SAM" id="Phobius"/>
    </source>
</evidence>
<feature type="region of interest" description="Disordered" evidence="14">
    <location>
        <begin position="778"/>
        <end position="871"/>
    </location>
</feature>
<dbReference type="AlphaFoldDB" id="A0A9J8CR21"/>
<evidence type="ECO:0000256" key="5">
    <source>
        <dbReference type="ARBA" id="ARBA00022475"/>
    </source>
</evidence>
<feature type="domain" description="Cation/H+ exchanger transmembrane" evidence="17">
    <location>
        <begin position="106"/>
        <end position="506"/>
    </location>
</feature>
<dbReference type="Proteomes" id="UP001108240">
    <property type="component" value="Unplaced"/>
</dbReference>
<name>A0A9J8CR21_CYPCA</name>
<dbReference type="InterPro" id="IPR006153">
    <property type="entry name" value="Cation/H_exchanger_TM"/>
</dbReference>
<feature type="transmembrane region" description="Helical" evidence="15">
    <location>
        <begin position="385"/>
        <end position="403"/>
    </location>
</feature>
<evidence type="ECO:0000256" key="7">
    <source>
        <dbReference type="ARBA" id="ARBA00022753"/>
    </source>
</evidence>